<feature type="transmembrane region" description="Helical" evidence="6">
    <location>
        <begin position="31"/>
        <end position="52"/>
    </location>
</feature>
<dbReference type="PANTHER" id="PTHR33931:SF4">
    <property type="entry name" value="ANTIHOLIN-LIKE PROTEIN LRGA"/>
    <property type="match status" value="1"/>
</dbReference>
<evidence type="ECO:0000256" key="6">
    <source>
        <dbReference type="SAM" id="Phobius"/>
    </source>
</evidence>
<accession>A0ABS4EC17</accession>
<dbReference type="Pfam" id="PF03788">
    <property type="entry name" value="LrgA"/>
    <property type="match status" value="1"/>
</dbReference>
<feature type="transmembrane region" description="Helical" evidence="6">
    <location>
        <begin position="91"/>
        <end position="116"/>
    </location>
</feature>
<reference evidence="7 8" key="1">
    <citation type="submission" date="2021-03" db="EMBL/GenBank/DDBJ databases">
        <title>Genomic Encyclopedia of Type Strains, Phase IV (KMG-IV): sequencing the most valuable type-strain genomes for metagenomic binning, comparative biology and taxonomic classification.</title>
        <authorList>
            <person name="Goeker M."/>
        </authorList>
    </citation>
    <scope>NUCLEOTIDE SEQUENCE [LARGE SCALE GENOMIC DNA]</scope>
    <source>
        <strain evidence="7 8">DSM 1289</strain>
    </source>
</reference>
<keyword evidence="8" id="KW-1185">Reference proteome</keyword>
<dbReference type="PANTHER" id="PTHR33931">
    <property type="entry name" value="HOLIN-LIKE PROTEIN CIDA-RELATED"/>
    <property type="match status" value="1"/>
</dbReference>
<evidence type="ECO:0000256" key="2">
    <source>
        <dbReference type="ARBA" id="ARBA00022475"/>
    </source>
</evidence>
<dbReference type="InterPro" id="IPR005538">
    <property type="entry name" value="LrgA/CidA"/>
</dbReference>
<proteinExistence type="predicted"/>
<comment type="subcellular location">
    <subcellularLocation>
        <location evidence="1">Cell membrane</location>
        <topology evidence="1">Multi-pass membrane protein</topology>
    </subcellularLocation>
</comment>
<evidence type="ECO:0000313" key="7">
    <source>
        <dbReference type="EMBL" id="MBP1855481.1"/>
    </source>
</evidence>
<gene>
    <name evidence="7" type="ORF">J2Z43_001876</name>
</gene>
<dbReference type="RefSeq" id="WP_234926299.1">
    <property type="nucleotide sequence ID" value="NZ_BAAACS010000011.1"/>
</dbReference>
<evidence type="ECO:0000256" key="4">
    <source>
        <dbReference type="ARBA" id="ARBA00022989"/>
    </source>
</evidence>
<comment type="caution">
    <text evidence="7">The sequence shown here is derived from an EMBL/GenBank/DDBJ whole genome shotgun (WGS) entry which is preliminary data.</text>
</comment>
<evidence type="ECO:0000256" key="1">
    <source>
        <dbReference type="ARBA" id="ARBA00004651"/>
    </source>
</evidence>
<dbReference type="NCBIfam" id="NF003155">
    <property type="entry name" value="PRK04125.1"/>
    <property type="match status" value="1"/>
</dbReference>
<evidence type="ECO:0000313" key="8">
    <source>
        <dbReference type="Proteomes" id="UP000767291"/>
    </source>
</evidence>
<evidence type="ECO:0000256" key="3">
    <source>
        <dbReference type="ARBA" id="ARBA00022692"/>
    </source>
</evidence>
<dbReference type="EMBL" id="JAGGJX010000003">
    <property type="protein sequence ID" value="MBP1855481.1"/>
    <property type="molecule type" value="Genomic_DNA"/>
</dbReference>
<keyword evidence="4 6" id="KW-1133">Transmembrane helix</keyword>
<feature type="transmembrane region" description="Helical" evidence="6">
    <location>
        <begin position="64"/>
        <end position="85"/>
    </location>
</feature>
<keyword evidence="5 6" id="KW-0472">Membrane</keyword>
<keyword evidence="3 6" id="KW-0812">Transmembrane</keyword>
<sequence>MEKKVYSYMYQAIVISVVMIISKLIEGVLPFVMPASVIGLILLFTALCTNVIKLEQVEPVGNMLVDNISLLFVPAGISVINSFNILSQHPILIIGLIIISTFLLLAFTGWITQLVLKVNPKSFKVSLPEKAPQSEGVN</sequence>
<evidence type="ECO:0000256" key="5">
    <source>
        <dbReference type="ARBA" id="ARBA00023136"/>
    </source>
</evidence>
<keyword evidence="2" id="KW-1003">Cell membrane</keyword>
<name>A0ABS4EC17_9FIRM</name>
<organism evidence="7 8">
    <name type="scientific">Metaclostridioides mangenotii</name>
    <dbReference type="NCBI Taxonomy" id="1540"/>
    <lineage>
        <taxon>Bacteria</taxon>
        <taxon>Bacillati</taxon>
        <taxon>Bacillota</taxon>
        <taxon>Clostridia</taxon>
        <taxon>Peptostreptococcales</taxon>
        <taxon>Peptostreptococcaceae</taxon>
        <taxon>Metaclostridioides</taxon>
    </lineage>
</organism>
<protein>
    <submittedName>
        <fullName evidence="7">Holin-like protein</fullName>
    </submittedName>
</protein>
<dbReference type="Proteomes" id="UP000767291">
    <property type="component" value="Unassembled WGS sequence"/>
</dbReference>